<evidence type="ECO:0000313" key="2">
    <source>
        <dbReference type="Proteomes" id="UP000727993"/>
    </source>
</evidence>
<comment type="caution">
    <text evidence="1">The sequence shown here is derived from an EMBL/GenBank/DDBJ whole genome shotgun (WGS) entry which is preliminary data.</text>
</comment>
<reference evidence="1 2" key="1">
    <citation type="submission" date="2020-10" db="EMBL/GenBank/DDBJ databases">
        <title>Connecting structure to function with the recovery of over 1000 high-quality activated sludge metagenome-assembled genomes encoding full-length rRNA genes using long-read sequencing.</title>
        <authorList>
            <person name="Singleton C.M."/>
            <person name="Petriglieri F."/>
            <person name="Kristensen J.M."/>
            <person name="Kirkegaard R.H."/>
            <person name="Michaelsen T.Y."/>
            <person name="Andersen M.H."/>
            <person name="Karst S.M."/>
            <person name="Dueholm M.S."/>
            <person name="Nielsen P.H."/>
            <person name="Albertsen M."/>
        </authorList>
    </citation>
    <scope>NUCLEOTIDE SEQUENCE [LARGE SCALE GENOMIC DNA]</scope>
    <source>
        <strain evidence="1">Lyne_18-Q3-R50-59_MAXAC.006</strain>
    </source>
</reference>
<dbReference type="EMBL" id="JADJZA010000008">
    <property type="protein sequence ID" value="MBK9298239.1"/>
    <property type="molecule type" value="Genomic_DNA"/>
</dbReference>
<evidence type="ECO:0000313" key="1">
    <source>
        <dbReference type="EMBL" id="MBK9298239.1"/>
    </source>
</evidence>
<organism evidence="1 2">
    <name type="scientific">Candidatus Neomicrothrix subdominans</name>
    <dbReference type="NCBI Taxonomy" id="2954438"/>
    <lineage>
        <taxon>Bacteria</taxon>
        <taxon>Bacillati</taxon>
        <taxon>Actinomycetota</taxon>
        <taxon>Acidimicrobiia</taxon>
        <taxon>Acidimicrobiales</taxon>
        <taxon>Microthrixaceae</taxon>
        <taxon>Candidatus Neomicrothrix</taxon>
    </lineage>
</organism>
<dbReference type="AlphaFoldDB" id="A0A936NEP1"/>
<protein>
    <submittedName>
        <fullName evidence="1">Uncharacterized protein</fullName>
    </submittedName>
</protein>
<gene>
    <name evidence="1" type="ORF">IPN02_15655</name>
</gene>
<dbReference type="Proteomes" id="UP000727993">
    <property type="component" value="Unassembled WGS sequence"/>
</dbReference>
<accession>A0A936NEP1</accession>
<dbReference type="InterPro" id="IPR045941">
    <property type="entry name" value="DUF6361"/>
</dbReference>
<dbReference type="Pfam" id="PF19888">
    <property type="entry name" value="DUF6361"/>
    <property type="match status" value="1"/>
</dbReference>
<sequence length="425" mass="47540">MALGLGRNDERLDGDQQRAVVASAVGWLDQSEEQQRKMREIIALFAETGTIDDIGIGAVRDAFSEVLFPGLSTVQTRVRYLLFVPWVYQRLEIERVPSRRADEQTRQWEIALIYSLLNGGGKEGVIGSEAKDTLKQLPSFIYWGGLRSFGIRTFTGTRSEYFRSMDRFNSAAPTRGAEVGDAQFDQRARWHTNVPEPPENLWDEATLDLTGEEARYLQERMLASHPESLLAHLVRSPVNVPNDSQFPWDTVDADTLQPDLATKLGFARYFSEAIHGASLLYNLMLAEASQKRSLPGADDRVNGYQDRLAAWTGEMKARAGAIEAVDRTEFWQVVLGSGVNVAWPVQRFINLWLNAVGAGADVVNSDELRTAISDRERQLKKSLARLANPHALEMWRGDAGVARFDFRWRVGRSAVNDIATGLQAA</sequence>
<proteinExistence type="predicted"/>
<name>A0A936NEP1_9ACTN</name>